<name>A0ABY4X5J0_9SPHN</name>
<evidence type="ECO:0000313" key="3">
    <source>
        <dbReference type="Proteomes" id="UP001056937"/>
    </source>
</evidence>
<evidence type="ECO:0000256" key="1">
    <source>
        <dbReference type="SAM" id="SignalP"/>
    </source>
</evidence>
<dbReference type="EMBL" id="CP084930">
    <property type="protein sequence ID" value="USI72144.1"/>
    <property type="molecule type" value="Genomic_DNA"/>
</dbReference>
<gene>
    <name evidence="2" type="ORF">LHA26_12640</name>
</gene>
<evidence type="ECO:0000313" key="2">
    <source>
        <dbReference type="EMBL" id="USI72144.1"/>
    </source>
</evidence>
<dbReference type="Gene3D" id="2.40.160.170">
    <property type="match status" value="1"/>
</dbReference>
<dbReference type="Proteomes" id="UP001056937">
    <property type="component" value="Chromosome 1"/>
</dbReference>
<sequence length="221" mass="23645">MLRLAYPALLLSLAAAPACALPFAPPITVGVTGGTLGVGPEISYRPLPLIALRASATFLGVNGHGHVSSYRYDGHARLRNFGGSIDLHPFANGFRLSAGLRSTSGNRIRFAGMARTPQTYGGMTFSPEEAGTLSGTIRTRSVSPLATIGYSHSTLSGLTFGIDGGVMFHGRPRVEDLVATGELGSNPYAQTELARQEQRLRDRVDNYPYYPVVQLSLGYRF</sequence>
<feature type="signal peptide" evidence="1">
    <location>
        <begin position="1"/>
        <end position="20"/>
    </location>
</feature>
<accession>A0ABY4X5J0</accession>
<dbReference type="RefSeq" id="WP_252165953.1">
    <property type="nucleotide sequence ID" value="NZ_CP084930.1"/>
</dbReference>
<reference evidence="2" key="1">
    <citation type="journal article" date="2022" name="Toxins">
        <title>Genomic Analysis of Sphingopyxis sp. USTB-05 for Biodegrading Cyanobacterial Hepatotoxins.</title>
        <authorList>
            <person name="Liu C."/>
            <person name="Xu Q."/>
            <person name="Zhao Z."/>
            <person name="Zhang H."/>
            <person name="Liu X."/>
            <person name="Yin C."/>
            <person name="Liu Y."/>
            <person name="Yan H."/>
        </authorList>
    </citation>
    <scope>NUCLEOTIDE SEQUENCE</scope>
    <source>
        <strain evidence="2">NBD5</strain>
    </source>
</reference>
<organism evidence="2 3">
    <name type="scientific">Sphingomonas morindae</name>
    <dbReference type="NCBI Taxonomy" id="1541170"/>
    <lineage>
        <taxon>Bacteria</taxon>
        <taxon>Pseudomonadati</taxon>
        <taxon>Pseudomonadota</taxon>
        <taxon>Alphaproteobacteria</taxon>
        <taxon>Sphingomonadales</taxon>
        <taxon>Sphingomonadaceae</taxon>
        <taxon>Sphingomonas</taxon>
    </lineage>
</organism>
<evidence type="ECO:0008006" key="4">
    <source>
        <dbReference type="Google" id="ProtNLM"/>
    </source>
</evidence>
<proteinExistence type="predicted"/>
<feature type="chain" id="PRO_5045267823" description="Outer membrane protein beta-barrel domain-containing protein" evidence="1">
    <location>
        <begin position="21"/>
        <end position="221"/>
    </location>
</feature>
<keyword evidence="1" id="KW-0732">Signal</keyword>
<protein>
    <recommendedName>
        <fullName evidence="4">Outer membrane protein beta-barrel domain-containing protein</fullName>
    </recommendedName>
</protein>
<keyword evidence="3" id="KW-1185">Reference proteome</keyword>